<dbReference type="InterPro" id="IPR014756">
    <property type="entry name" value="Ig_E-set"/>
</dbReference>
<dbReference type="EMBL" id="JAGHQL010000033">
    <property type="protein sequence ID" value="KAH0543417.1"/>
    <property type="molecule type" value="Genomic_DNA"/>
</dbReference>
<dbReference type="Pfam" id="PF01822">
    <property type="entry name" value="WSC"/>
    <property type="match status" value="3"/>
</dbReference>
<dbReference type="Gene3D" id="2.60.40.10">
    <property type="entry name" value="Immunoglobulins"/>
    <property type="match status" value="1"/>
</dbReference>
<comment type="caution">
    <text evidence="4">The sequence shown here is derived from an EMBL/GenBank/DDBJ whole genome shotgun (WGS) entry which is preliminary data.</text>
</comment>
<dbReference type="AlphaFoldDB" id="A0A9P8I6M3"/>
<dbReference type="Gene3D" id="2.130.10.80">
    <property type="entry name" value="Galactose oxidase/kelch, beta-propeller"/>
    <property type="match status" value="1"/>
</dbReference>
<keyword evidence="5" id="KW-1185">Reference proteome</keyword>
<dbReference type="SMART" id="SM00321">
    <property type="entry name" value="WSC"/>
    <property type="match status" value="4"/>
</dbReference>
<gene>
    <name evidence="4" type="ORF">FGG08_002275</name>
</gene>
<accession>A0A9P8I6M3</accession>
<evidence type="ECO:0000256" key="1">
    <source>
        <dbReference type="ARBA" id="ARBA00022729"/>
    </source>
</evidence>
<dbReference type="InterPro" id="IPR009880">
    <property type="entry name" value="Glyoxal_oxidase_N"/>
</dbReference>
<feature type="region of interest" description="Disordered" evidence="2">
    <location>
        <begin position="261"/>
        <end position="281"/>
    </location>
</feature>
<dbReference type="OrthoDB" id="2019572at2759"/>
<dbReference type="InterPro" id="IPR037293">
    <property type="entry name" value="Gal_Oxidase_central_sf"/>
</dbReference>
<proteinExistence type="predicted"/>
<sequence length="993" mass="103367">MYCGNTLAATGAPAAEGSCNMGCSGNAAEACGGPNRLTLFHSGQTPPSTNPGPGLWSSLGCYTQRRDSIAGRTLTTGTGTAGGGGALTVALCTSACQAAGYTYAGVEYAGECYCGNAFSNGGGPAPEGLSGCSMPCNGNSSEYCGGPNRLDMYQFNKTAPVSAWSLLGCYTDSVGARTLGTPMYLPGGGASMTVELCTAACHAAGFVLAGVEYAGECYCDNALKNGGGPAPDGNALCNMACNGNTQETCGGPNRLDMYSFSGSTATPTSTTPTTSATATGTGTASGLPAGWAYKGCYIDGANGRILGTQRPDSAALTIESCIQACTGLGFPVAGMEYSTQCFCDKYIINGGTLASADTDCNMGCGGNSAEKCGGPNRMSIYSNGTLQVFQPPAPQKTGLPGSWQYQGCLMDNAISRTFPYQIILSNCGDVGNVAAAGATLQPESDCNSACSGNASLICGGGDRLSYYAWTGPPLNTWKYPTGIAAGEYQFLIGGVIIPLITQPGINGKVTFLEKWGTGPPNSTGAYELDLALLNNFTAAWRPMHVQTDVFCSAGLTLPDKVGRQINIGGWANDATYGVRLYWPDGSPGVWGVNDWQENVNEVTLQVGRWYPTAMIMANGSILVVGGEQGSNGAPVPSLEILPKPPGGTVLTCDYLQRTDPYNLYPYLAVLPTGGVFIAYYNEARILDESSLLTTKTLPNIPGAVNDPKGGRTYPFEGTAVLLPQHAPYTDPLTVLICGGSTPGPEIALDNCVSIQPEATNPAWTIERMPSQRVISCMTALPDGTYLILNGGQQGRAGFGLAVRPNHNAVLYDPSQPVNSRFSIMANTTIDRLYHSEAILLQDGRVLVSGSDPEDVRFPQEYRVEVFVPPYLLSNLPRPTFTIQNKDWSYGQAVPITVAASHGTANVKVSLLGAESSTHGNSMGQRTIFPAVSCSGTTCTITAPPNAHVCPPGWFQLFVLDGPTPSNSTWVRIGGDPAGLGNWPQAPDFKVPGV</sequence>
<organism evidence="4 5">
    <name type="scientific">Glutinoglossum americanum</name>
    <dbReference type="NCBI Taxonomy" id="1670608"/>
    <lineage>
        <taxon>Eukaryota</taxon>
        <taxon>Fungi</taxon>
        <taxon>Dikarya</taxon>
        <taxon>Ascomycota</taxon>
        <taxon>Pezizomycotina</taxon>
        <taxon>Geoglossomycetes</taxon>
        <taxon>Geoglossales</taxon>
        <taxon>Geoglossaceae</taxon>
        <taxon>Glutinoglossum</taxon>
    </lineage>
</organism>
<dbReference type="Pfam" id="PF07250">
    <property type="entry name" value="Glyoxal_oxid_N"/>
    <property type="match status" value="1"/>
</dbReference>
<dbReference type="CDD" id="cd02851">
    <property type="entry name" value="E_set_GO_C"/>
    <property type="match status" value="1"/>
</dbReference>
<dbReference type="Pfam" id="PF09118">
    <property type="entry name" value="GO-like_E_set"/>
    <property type="match status" value="1"/>
</dbReference>
<dbReference type="PANTHER" id="PTHR32208:SF105">
    <property type="entry name" value="COPPER RADICAL OXIDASE"/>
    <property type="match status" value="1"/>
</dbReference>
<dbReference type="PROSITE" id="PS51212">
    <property type="entry name" value="WSC"/>
    <property type="match status" value="3"/>
</dbReference>
<dbReference type="Proteomes" id="UP000698800">
    <property type="component" value="Unassembled WGS sequence"/>
</dbReference>
<dbReference type="SUPFAM" id="SSF50965">
    <property type="entry name" value="Galactose oxidase, central domain"/>
    <property type="match status" value="1"/>
</dbReference>
<evidence type="ECO:0000259" key="3">
    <source>
        <dbReference type="PROSITE" id="PS51212"/>
    </source>
</evidence>
<dbReference type="PANTHER" id="PTHR32208">
    <property type="entry name" value="SECRETED PROTEIN-RELATED"/>
    <property type="match status" value="1"/>
</dbReference>
<dbReference type="InterPro" id="IPR011043">
    <property type="entry name" value="Gal_Oxase/kelch_b-propeller"/>
</dbReference>
<reference evidence="4" key="1">
    <citation type="submission" date="2021-03" db="EMBL/GenBank/DDBJ databases">
        <title>Comparative genomics and phylogenomic investigation of the class Geoglossomycetes provide insights into ecological specialization and systematics.</title>
        <authorList>
            <person name="Melie T."/>
            <person name="Pirro S."/>
            <person name="Miller A.N."/>
            <person name="Quandt A."/>
        </authorList>
    </citation>
    <scope>NUCLEOTIDE SEQUENCE</scope>
    <source>
        <strain evidence="4">GBOQ0MN5Z8</strain>
    </source>
</reference>
<dbReference type="SUPFAM" id="SSF81296">
    <property type="entry name" value="E set domains"/>
    <property type="match status" value="1"/>
</dbReference>
<evidence type="ECO:0000313" key="4">
    <source>
        <dbReference type="EMBL" id="KAH0543417.1"/>
    </source>
</evidence>
<protein>
    <recommendedName>
        <fullName evidence="3">WSC domain-containing protein</fullName>
    </recommendedName>
</protein>
<evidence type="ECO:0000313" key="5">
    <source>
        <dbReference type="Proteomes" id="UP000698800"/>
    </source>
</evidence>
<evidence type="ECO:0000256" key="2">
    <source>
        <dbReference type="SAM" id="MobiDB-lite"/>
    </source>
</evidence>
<dbReference type="InterPro" id="IPR013783">
    <property type="entry name" value="Ig-like_fold"/>
</dbReference>
<feature type="domain" description="WSC" evidence="3">
    <location>
        <begin position="290"/>
        <end position="384"/>
    </location>
</feature>
<dbReference type="InterPro" id="IPR002889">
    <property type="entry name" value="WSC_carb-bd"/>
</dbReference>
<name>A0A9P8I6M3_9PEZI</name>
<dbReference type="InterPro" id="IPR015202">
    <property type="entry name" value="GO-like_E_set"/>
</dbReference>
<keyword evidence="1" id="KW-0732">Signal</keyword>
<feature type="domain" description="WSC" evidence="3">
    <location>
        <begin position="163"/>
        <end position="261"/>
    </location>
</feature>
<feature type="domain" description="WSC" evidence="3">
    <location>
        <begin position="55"/>
        <end position="156"/>
    </location>
</feature>